<evidence type="ECO:0000313" key="2">
    <source>
        <dbReference type="EMBL" id="CAD8882880.1"/>
    </source>
</evidence>
<reference evidence="2" key="1">
    <citation type="submission" date="2021-01" db="EMBL/GenBank/DDBJ databases">
        <authorList>
            <person name="Corre E."/>
            <person name="Pelletier E."/>
            <person name="Niang G."/>
            <person name="Scheremetjew M."/>
            <person name="Finn R."/>
            <person name="Kale V."/>
            <person name="Holt S."/>
            <person name="Cochrane G."/>
            <person name="Meng A."/>
            <person name="Brown T."/>
            <person name="Cohen L."/>
        </authorList>
    </citation>
    <scope>NUCLEOTIDE SEQUENCE</scope>
    <source>
        <strain evidence="2">308</strain>
    </source>
</reference>
<name>A0A7S1BDA6_9STRA</name>
<dbReference type="InterPro" id="IPR006886">
    <property type="entry name" value="RNA_pol_III_Rpc5"/>
</dbReference>
<gene>
    <name evidence="2" type="ORF">CHYS00102_LOCUS10075</name>
</gene>
<dbReference type="GO" id="GO:0042797">
    <property type="term" value="P:tRNA transcription by RNA polymerase III"/>
    <property type="evidence" value="ECO:0007669"/>
    <property type="project" value="TreeGrafter"/>
</dbReference>
<dbReference type="AlphaFoldDB" id="A0A7S1BDA6"/>
<accession>A0A7S1BDA6</accession>
<dbReference type="GO" id="GO:0005666">
    <property type="term" value="C:RNA polymerase III complex"/>
    <property type="evidence" value="ECO:0007669"/>
    <property type="project" value="TreeGrafter"/>
</dbReference>
<proteinExistence type="predicted"/>
<feature type="region of interest" description="Disordered" evidence="1">
    <location>
        <begin position="1"/>
        <end position="52"/>
    </location>
</feature>
<protein>
    <submittedName>
        <fullName evidence="2">Uncharacterized protein</fullName>
    </submittedName>
</protein>
<organism evidence="2">
    <name type="scientific">Corethron hystrix</name>
    <dbReference type="NCBI Taxonomy" id="216773"/>
    <lineage>
        <taxon>Eukaryota</taxon>
        <taxon>Sar</taxon>
        <taxon>Stramenopiles</taxon>
        <taxon>Ochrophyta</taxon>
        <taxon>Bacillariophyta</taxon>
        <taxon>Coscinodiscophyceae</taxon>
        <taxon>Corethrophycidae</taxon>
        <taxon>Corethrales</taxon>
        <taxon>Corethraceae</taxon>
        <taxon>Corethron</taxon>
    </lineage>
</organism>
<dbReference type="PANTHER" id="PTHR12069:SF0">
    <property type="entry name" value="DNA-DIRECTED RNA POLYMERASE III SUBUNIT RPC5"/>
    <property type="match status" value="1"/>
</dbReference>
<dbReference type="EMBL" id="HBFR01013824">
    <property type="protein sequence ID" value="CAD8882880.1"/>
    <property type="molecule type" value="Transcribed_RNA"/>
</dbReference>
<dbReference type="Pfam" id="PF04801">
    <property type="entry name" value="RPC5"/>
    <property type="match status" value="1"/>
</dbReference>
<evidence type="ECO:0000256" key="1">
    <source>
        <dbReference type="SAM" id="MobiDB-lite"/>
    </source>
</evidence>
<dbReference type="PANTHER" id="PTHR12069">
    <property type="entry name" value="DNA-DIRECTED RNA POLYMERASES III 80 KDA POLYPEPTIDE RNA POLYMERASE III SUBUNIT 5"/>
    <property type="match status" value="1"/>
</dbReference>
<sequence>MRRLLPPTPFHITRKRMTSIHQPAPVPSSSSDHRAHSTSIPNPQEDDDPSDPIVRELDVYLCAPPNPSSSVHVVQFPLRPSNNPHHSIPGPNPTAGRYKPMNGLLELDFDTTSATGPAEGGRRATRTFASTIVPNRTNIALGFIKKADDFGTDSLYLVPTSGNFQLRPSFHHVDELDGSDEEDEPAKPEQEMTAVNALALRRPENDRQAEFRRTSYAYHRASLEGEVWRSLTVENERDRRAASAVRDAMLSSVSVSPGSGNVGFAPGSARYVRSLNYLPRGGSSGGGASVPGSCAVGIEDDVDHEVVSSSEVITEVPSPAELAASATVLLQNRMAPIPYDILRSSLLPISPPTQTGPWEGDIALLSAMAGCGTFVLGTFVLRSTLCNLSRHMQNVRDAVLWIIQRDGYIRRRCLRVALDDISRLMADDEMAIESLPKVTNEAIELMLKCICRKDVVKRCWEMKVQHLEWKEELEVTYKEYMQPFKQWWERRVGLDEISVVIQRYDEANACIDISSFE</sequence>